<dbReference type="InterPro" id="IPR014845">
    <property type="entry name" value="GYD/TTHA1554"/>
</dbReference>
<evidence type="ECO:0008006" key="3">
    <source>
        <dbReference type="Google" id="ProtNLM"/>
    </source>
</evidence>
<proteinExistence type="predicted"/>
<sequence>MSKFMYSGSYTKKGVQGLLKEGGTSRRDETIRMVESLGGTVEAYYWCYGQDDFVSIMDFPDHTTVTGLALNIAASGTFSGNLTPLITVEEMDEMVKVKLGKYRLPGD</sequence>
<dbReference type="EMBL" id="MIZA01000004">
    <property type="protein sequence ID" value="OIR20954.1"/>
    <property type="molecule type" value="Genomic_DNA"/>
</dbReference>
<name>A0A1J5TJ18_9ARCH</name>
<dbReference type="Pfam" id="PF08734">
    <property type="entry name" value="GYD"/>
    <property type="match status" value="1"/>
</dbReference>
<comment type="caution">
    <text evidence="1">The sequence shown here is derived from an EMBL/GenBank/DDBJ whole genome shotgun (WGS) entry which is preliminary data.</text>
</comment>
<protein>
    <recommendedName>
        <fullName evidence="3">GYD domain protein</fullName>
    </recommendedName>
</protein>
<gene>
    <name evidence="1" type="ORF">BD935_03800</name>
</gene>
<dbReference type="STRING" id="1888995.BD935_03800"/>
<dbReference type="Proteomes" id="UP000183080">
    <property type="component" value="Unassembled WGS sequence"/>
</dbReference>
<evidence type="ECO:0000313" key="1">
    <source>
        <dbReference type="EMBL" id="OIR20954.1"/>
    </source>
</evidence>
<dbReference type="AlphaFoldDB" id="A0A1J5TJ18"/>
<accession>A0A1J5TJ18</accession>
<evidence type="ECO:0000313" key="2">
    <source>
        <dbReference type="Proteomes" id="UP000183080"/>
    </source>
</evidence>
<reference evidence="1 2" key="1">
    <citation type="submission" date="2016-08" db="EMBL/GenBank/DDBJ databases">
        <title>New Insights into Marine Group III Euryarchaeota, from dark to light.</title>
        <authorList>
            <person name="Haro-Moreno J.M."/>
            <person name="Rodriguez-Valera F."/>
            <person name="Lopez-Garcia P."/>
            <person name="Moreira D."/>
            <person name="Martin-Cuadrado A.B."/>
        </authorList>
    </citation>
    <scope>NUCLEOTIDE SEQUENCE [LARGE SCALE GENOMIC DNA]</scope>
    <source>
        <strain evidence="1">CG-Epi1</strain>
    </source>
</reference>
<organism evidence="1 2">
    <name type="scientific">Marine Group III euryarchaeote CG-Epi1</name>
    <dbReference type="NCBI Taxonomy" id="1888995"/>
    <lineage>
        <taxon>Archaea</taxon>
        <taxon>Methanobacteriati</taxon>
        <taxon>Thermoplasmatota</taxon>
        <taxon>Thermoplasmata</taxon>
        <taxon>Candidatus Thermoprofundales</taxon>
    </lineage>
</organism>